<dbReference type="OrthoDB" id="1730007at2"/>
<dbReference type="RefSeq" id="WP_043064121.1">
    <property type="nucleotide sequence ID" value="NZ_BJOA01000014.1"/>
</dbReference>
<dbReference type="EMBL" id="LGUG01000004">
    <property type="protein sequence ID" value="KON96438.1"/>
    <property type="molecule type" value="Genomic_DNA"/>
</dbReference>
<gene>
    <name evidence="2" type="ORF">AF333_14095</name>
    <name evidence="3" type="ORF">SAMN04487909_102111</name>
</gene>
<keyword evidence="4" id="KW-1185">Reference proteome</keyword>
<evidence type="ECO:0000256" key="1">
    <source>
        <dbReference type="ARBA" id="ARBA00044755"/>
    </source>
</evidence>
<dbReference type="PANTHER" id="PTHR35024:SF4">
    <property type="entry name" value="POLYMER-FORMING CYTOSKELETAL PROTEIN"/>
    <property type="match status" value="1"/>
</dbReference>
<organism evidence="2 4">
    <name type="scientific">Aneurinibacillus migulanus</name>
    <name type="common">Bacillus migulanus</name>
    <dbReference type="NCBI Taxonomy" id="47500"/>
    <lineage>
        <taxon>Bacteria</taxon>
        <taxon>Bacillati</taxon>
        <taxon>Bacillota</taxon>
        <taxon>Bacilli</taxon>
        <taxon>Bacillales</taxon>
        <taxon>Paenibacillaceae</taxon>
        <taxon>Aneurinibacillus group</taxon>
        <taxon>Aneurinibacillus</taxon>
    </lineage>
</organism>
<dbReference type="AlphaFoldDB" id="A0A0D1YIZ3"/>
<name>A0A0D1YIZ3_ANEMI</name>
<accession>A0A0D1YIZ3</accession>
<reference evidence="2 4" key="1">
    <citation type="submission" date="2015-07" db="EMBL/GenBank/DDBJ databases">
        <title>Fjat-14205 dsm 2895.</title>
        <authorList>
            <person name="Liu B."/>
            <person name="Wang J."/>
            <person name="Zhu Y."/>
            <person name="Liu G."/>
            <person name="Chen Q."/>
            <person name="Chen Z."/>
            <person name="Lan J."/>
            <person name="Che J."/>
            <person name="Ge C."/>
            <person name="Shi H."/>
            <person name="Pan Z."/>
            <person name="Liu X."/>
        </authorList>
    </citation>
    <scope>NUCLEOTIDE SEQUENCE [LARGE SCALE GENOMIC DNA]</scope>
    <source>
        <strain evidence="2 4">DSM 2895</strain>
    </source>
</reference>
<evidence type="ECO:0000313" key="3">
    <source>
        <dbReference type="EMBL" id="SDI20592.1"/>
    </source>
</evidence>
<dbReference type="PATRIC" id="fig|47500.8.peg.1606"/>
<dbReference type="InterPro" id="IPR007607">
    <property type="entry name" value="BacA/B"/>
</dbReference>
<evidence type="ECO:0000313" key="4">
    <source>
        <dbReference type="Proteomes" id="UP000037269"/>
    </source>
</evidence>
<dbReference type="STRING" id="47500.AF333_14095"/>
<sequence>MKEKEFHQLPDLKINGSGTVGGGLFRRVEINGSGEVRGDTECEEVKINGSGRIEGTVKARFVKTNGSSVLGGELEVDELETNGSTVLRGHVQAQTIKTHGAMEAKQDVTGDYVHIYGSGKVGGRLRGKDIQVQGMMTVSGDCEADRFRAKGMLTIHGLLNADEVDIHVKNRSSVQEVGGGKITVKKMGGLFSLLERFVKTVFQQDDCFSADIIEGDEIYLEATKAKLVRGRKVMIGEQCEIDVVEYTDSFEIVGNGTVTQSIKL</sequence>
<evidence type="ECO:0000313" key="2">
    <source>
        <dbReference type="EMBL" id="KON96438.1"/>
    </source>
</evidence>
<dbReference type="Proteomes" id="UP000037269">
    <property type="component" value="Unassembled WGS sequence"/>
</dbReference>
<dbReference type="GeneID" id="42306305"/>
<comment type="similarity">
    <text evidence="1">Belongs to the bactofilin family.</text>
</comment>
<evidence type="ECO:0000313" key="5">
    <source>
        <dbReference type="Proteomes" id="UP000182836"/>
    </source>
</evidence>
<protein>
    <submittedName>
        <fullName evidence="3">Polymer-forming protein</fullName>
    </submittedName>
</protein>
<proteinExistence type="inferred from homology"/>
<dbReference type="PANTHER" id="PTHR35024">
    <property type="entry name" value="HYPOTHETICAL CYTOSOLIC PROTEIN"/>
    <property type="match status" value="1"/>
</dbReference>
<dbReference type="EMBL" id="FNED01000002">
    <property type="protein sequence ID" value="SDI20592.1"/>
    <property type="molecule type" value="Genomic_DNA"/>
</dbReference>
<dbReference type="Proteomes" id="UP000182836">
    <property type="component" value="Unassembled WGS sequence"/>
</dbReference>
<reference evidence="3 5" key="2">
    <citation type="submission" date="2016-10" db="EMBL/GenBank/DDBJ databases">
        <authorList>
            <person name="de Groot N.N."/>
        </authorList>
    </citation>
    <scope>NUCLEOTIDE SEQUENCE [LARGE SCALE GENOMIC DNA]</scope>
    <source>
        <strain evidence="3 5">DSM 2895</strain>
    </source>
</reference>